<gene>
    <name evidence="9" type="ORF">HXX76_007074</name>
</gene>
<dbReference type="FunFam" id="1.25.40.10:FF:000064">
    <property type="entry name" value="Putative pre-mrna-processing factor 39"/>
    <property type="match status" value="1"/>
</dbReference>
<evidence type="ECO:0000256" key="6">
    <source>
        <dbReference type="ARBA" id="ARBA00038019"/>
    </source>
</evidence>
<sequence length="751" mass="80949">MDVDKSAEQPVVGPKEGTPTPEAQTAPPAAAAPPNPDLEAYNQKWTTVQNDPQDFNTFTALLGIADRLEDAEKMRAAYDAFLAEYPLCYGYWKKYADAELRHGSAEAAAAVYERGVVATPYSADLWAHYAAFKKGLPEATPDDVRGVYERGLAYVCTDFNSHGLWDKYLAFEGEQASTLHVSSLYCRLLACPVRELDRYYNSFKTYVGPLAAAQVILPHDFDSIRVRLEAEAAAKAAEVEAAAKAQAAEAAAKAAEAAEVKKEEEAAEGAEVKMEDAAAEGDAAAAAAAAAAAEGAEVKKEEGGEGAAPPPPPANGEVKAEEEAKGPAAVTDDDIKQAWMKQQEAVYEATRAELAKRRPFEEAARRPYFHVKPLDGVQLFNWIKYLDHMEARGEPTATQTVYERCLVACANYPEFWQRYVRYLEARGDEAGAKAALDRGVLVFCKRRPEMHMFAAHWDELHGDVAGARARYVHLLTHVSPRLIEAVTSAANFERRQGDLPAAVKYLRDLTEEERSKEGSRIYPFLAIHLAHFLRRHSGDLAEARKVLDEALEQCPGVRSLWEAAVHFEELAGGPEAVARALDLYDRATAPPAEGTTAAVAGKSLPERDREELSARSVDFADMYGSAAQLKAACDRHAARFMLPTTVTAEARAATSGGKRGHEGGAAGAAKAPRLDHGHHHAPPPPPMAAAQPAAAAHHAMAAGHHAAAYGAYGQAPAAAAASAAAYSQYYGQYGAAQQYPAYGYGYSGYGY</sequence>
<evidence type="ECO:0000256" key="8">
    <source>
        <dbReference type="SAM" id="MobiDB-lite"/>
    </source>
</evidence>
<dbReference type="SUPFAM" id="SSF48452">
    <property type="entry name" value="TPR-like"/>
    <property type="match status" value="2"/>
</dbReference>
<evidence type="ECO:0000256" key="1">
    <source>
        <dbReference type="ARBA" id="ARBA00004123"/>
    </source>
</evidence>
<comment type="subcellular location">
    <subcellularLocation>
        <location evidence="1">Nucleus</location>
    </subcellularLocation>
</comment>
<dbReference type="AlphaFoldDB" id="A0A835SZ52"/>
<dbReference type="InterPro" id="IPR011990">
    <property type="entry name" value="TPR-like_helical_dom_sf"/>
</dbReference>
<feature type="region of interest" description="Disordered" evidence="8">
    <location>
        <begin position="651"/>
        <end position="695"/>
    </location>
</feature>
<keyword evidence="7" id="KW-0175">Coiled coil</keyword>
<name>A0A835SZ52_CHLIN</name>
<evidence type="ECO:0000256" key="2">
    <source>
        <dbReference type="ARBA" id="ARBA00022664"/>
    </source>
</evidence>
<keyword evidence="3" id="KW-0677">Repeat</keyword>
<keyword evidence="4" id="KW-0508">mRNA splicing</keyword>
<dbReference type="OrthoDB" id="10265668at2759"/>
<dbReference type="Pfam" id="PF23241">
    <property type="entry name" value="HAT_PRP39_C"/>
    <property type="match status" value="1"/>
</dbReference>
<feature type="region of interest" description="Disordered" evidence="8">
    <location>
        <begin position="1"/>
        <end position="37"/>
    </location>
</feature>
<protein>
    <recommendedName>
        <fullName evidence="11">Suppressor of forked domain-containing protein</fullName>
    </recommendedName>
</protein>
<proteinExistence type="inferred from homology"/>
<dbReference type="InterPro" id="IPR059164">
    <property type="entry name" value="HAT_PRP39_C"/>
</dbReference>
<dbReference type="GO" id="GO:0000395">
    <property type="term" value="P:mRNA 5'-splice site recognition"/>
    <property type="evidence" value="ECO:0007669"/>
    <property type="project" value="TreeGrafter"/>
</dbReference>
<dbReference type="Gene3D" id="1.25.40.10">
    <property type="entry name" value="Tetratricopeptide repeat domain"/>
    <property type="match status" value="2"/>
</dbReference>
<keyword evidence="5" id="KW-0539">Nucleus</keyword>
<keyword evidence="2" id="KW-0507">mRNA processing</keyword>
<dbReference type="GO" id="GO:0005685">
    <property type="term" value="C:U1 snRNP"/>
    <property type="evidence" value="ECO:0007669"/>
    <property type="project" value="TreeGrafter"/>
</dbReference>
<evidence type="ECO:0000256" key="7">
    <source>
        <dbReference type="SAM" id="Coils"/>
    </source>
</evidence>
<accession>A0A835SZ52</accession>
<dbReference type="GO" id="GO:0071004">
    <property type="term" value="C:U2-type prespliceosome"/>
    <property type="evidence" value="ECO:0007669"/>
    <property type="project" value="TreeGrafter"/>
</dbReference>
<keyword evidence="10" id="KW-1185">Reference proteome</keyword>
<evidence type="ECO:0000256" key="5">
    <source>
        <dbReference type="ARBA" id="ARBA00023242"/>
    </source>
</evidence>
<dbReference type="GO" id="GO:0030627">
    <property type="term" value="F:pre-mRNA 5'-splice site binding"/>
    <property type="evidence" value="ECO:0007669"/>
    <property type="project" value="TreeGrafter"/>
</dbReference>
<comment type="caution">
    <text evidence="9">The sequence shown here is derived from an EMBL/GenBank/DDBJ whole genome shotgun (WGS) entry which is preliminary data.</text>
</comment>
<evidence type="ECO:0008006" key="11">
    <source>
        <dbReference type="Google" id="ProtNLM"/>
    </source>
</evidence>
<evidence type="ECO:0000256" key="4">
    <source>
        <dbReference type="ARBA" id="ARBA00023187"/>
    </source>
</evidence>
<dbReference type="SMART" id="SM00386">
    <property type="entry name" value="HAT"/>
    <property type="match status" value="5"/>
</dbReference>
<dbReference type="InterPro" id="IPR003107">
    <property type="entry name" value="HAT"/>
</dbReference>
<dbReference type="EMBL" id="JAEHOC010000014">
    <property type="protein sequence ID" value="KAG2435879.1"/>
    <property type="molecule type" value="Genomic_DNA"/>
</dbReference>
<dbReference type="Pfam" id="PF23240">
    <property type="entry name" value="HAT_PRP39_N"/>
    <property type="match status" value="1"/>
</dbReference>
<evidence type="ECO:0000313" key="9">
    <source>
        <dbReference type="EMBL" id="KAG2435879.1"/>
    </source>
</evidence>
<reference evidence="9" key="1">
    <citation type="journal article" date="2020" name="bioRxiv">
        <title>Comparative genomics of Chlamydomonas.</title>
        <authorList>
            <person name="Craig R.J."/>
            <person name="Hasan A.R."/>
            <person name="Ness R.W."/>
            <person name="Keightley P.D."/>
        </authorList>
    </citation>
    <scope>NUCLEOTIDE SEQUENCE</scope>
    <source>
        <strain evidence="9">SAG 7.73</strain>
    </source>
</reference>
<dbReference type="PANTHER" id="PTHR17204">
    <property type="entry name" value="PRE-MRNA PROCESSING PROTEIN PRP39-RELATED"/>
    <property type="match status" value="1"/>
</dbReference>
<evidence type="ECO:0000256" key="3">
    <source>
        <dbReference type="ARBA" id="ARBA00022737"/>
    </source>
</evidence>
<feature type="coiled-coil region" evidence="7">
    <location>
        <begin position="245"/>
        <end position="280"/>
    </location>
</feature>
<dbReference type="GO" id="GO:0000243">
    <property type="term" value="C:commitment complex"/>
    <property type="evidence" value="ECO:0007669"/>
    <property type="project" value="TreeGrafter"/>
</dbReference>
<feature type="compositionally biased region" description="Low complexity" evidence="8">
    <location>
        <begin position="18"/>
        <end position="29"/>
    </location>
</feature>
<dbReference type="Proteomes" id="UP000650467">
    <property type="component" value="Unassembled WGS sequence"/>
</dbReference>
<comment type="similarity">
    <text evidence="6">Belongs to the PRP39 family.</text>
</comment>
<feature type="region of interest" description="Disordered" evidence="8">
    <location>
        <begin position="295"/>
        <end position="332"/>
    </location>
</feature>
<dbReference type="FunFam" id="1.25.40.10:FF:000159">
    <property type="entry name" value="Tetratricopeptide repeat (TPR)-like superfamily protein"/>
    <property type="match status" value="1"/>
</dbReference>
<dbReference type="PANTHER" id="PTHR17204:SF5">
    <property type="entry name" value="PRE-MRNA-PROCESSING FACTOR 39"/>
    <property type="match status" value="1"/>
</dbReference>
<organism evidence="9 10">
    <name type="scientific">Chlamydomonas incerta</name>
    <dbReference type="NCBI Taxonomy" id="51695"/>
    <lineage>
        <taxon>Eukaryota</taxon>
        <taxon>Viridiplantae</taxon>
        <taxon>Chlorophyta</taxon>
        <taxon>core chlorophytes</taxon>
        <taxon>Chlorophyceae</taxon>
        <taxon>CS clade</taxon>
        <taxon>Chlamydomonadales</taxon>
        <taxon>Chlamydomonadaceae</taxon>
        <taxon>Chlamydomonas</taxon>
    </lineage>
</organism>
<evidence type="ECO:0000313" key="10">
    <source>
        <dbReference type="Proteomes" id="UP000650467"/>
    </source>
</evidence>